<dbReference type="GeneID" id="78124626"/>
<keyword evidence="4" id="KW-0808">Transferase</keyword>
<dbReference type="Pfam" id="PF13704">
    <property type="entry name" value="Glyco_tranf_2_4"/>
    <property type="match status" value="1"/>
</dbReference>
<name>A0A1H3KI92_9RHOB</name>
<dbReference type="AlphaFoldDB" id="A0A1H3KI92"/>
<dbReference type="Proteomes" id="UP000199026">
    <property type="component" value="Unassembled WGS sequence"/>
</dbReference>
<evidence type="ECO:0000256" key="2">
    <source>
        <dbReference type="ARBA" id="ARBA00022692"/>
    </source>
</evidence>
<reference evidence="4 5" key="1">
    <citation type="submission" date="2016-10" db="EMBL/GenBank/DDBJ databases">
        <authorList>
            <person name="de Groot N.N."/>
        </authorList>
    </citation>
    <scope>NUCLEOTIDE SEQUENCE [LARGE SCALE GENOMIC DNA]</scope>
    <source>
        <strain evidence="4 5">DSM 24677</strain>
    </source>
</reference>
<protein>
    <submittedName>
        <fullName evidence="4">Glycosyl transferase family 2</fullName>
    </submittedName>
</protein>
<evidence type="ECO:0000256" key="3">
    <source>
        <dbReference type="ARBA" id="ARBA00022989"/>
    </source>
</evidence>
<evidence type="ECO:0000313" key="5">
    <source>
        <dbReference type="Proteomes" id="UP000199026"/>
    </source>
</evidence>
<sequence length="785" mass="88672">MRIHLLIGPTAESSDRFRTILKKKNALLAKSGILCPDWNHIRLYMACADPDAVGVIRFKRGFSSPLAQKALYDEIALQLKRAKEEDSPKMLVLANGQIGSMLTSDSELKRLKALLNTVSDDIHITAHVDEQARILAPLYANKVMEGRRASLEAEMSLAKGKDWWGSALALRGENEPYYGLFNDIQHPAPWLDYEGMVKTWEDVFGKDSVSLRPLDRAALLSEDAPAELNEILGLTDALGKVDPNKPEGLHSAVSVTRVRQFNELVIAYMKAKEFFTPRDLWRTLTGDLREPGAPIAPGSLGAVSKHFAASNKSLIKRFPALAEALAPDAKLKDWEEADGTKGYRASQYLAAFAHRIRNNSTPVAELLAEANQINEEATHFDDVVADEHIGGGTKEQKQKVLDKLKVNHQIVLSTHIRPHNDMGRVNEEELAAAYSEVPMRTLPEGNTGNVIVGCMKNEAPYIVEWVAYHRAMGVDNFLIYTNGCEDGTTELLDHLQEMGVLQHRDNNDWKGKSPQQYALNNSQSEPVIKNAEWIIHIDVDEFINVRTGNGTLDDLFKATGNATNIAMTWRLFGHNGVHKLSDDFVIEQFDTCAPKYCPKPHTVWGFKSMFQNLDAYRKISCHRPNQVVEEKREALKWVNGSGKDVTEDYIKGGWRSSKKTIGYDLVQLNHYALRSAESFLIKRQRGRALHVDRSIGLNYWIRMDWSDFKDITIKRNVPRARAEYARLMTDPKLKKLHQDGLKWHENKVQELHQMQEFQDLYAQALKVKLSETERVAYALALDMES</sequence>
<keyword evidence="5" id="KW-1185">Reference proteome</keyword>
<keyword evidence="2" id="KW-0812">Transmembrane</keyword>
<dbReference type="RefSeq" id="WP_089890532.1">
    <property type="nucleotide sequence ID" value="NZ_CALJFH010000012.1"/>
</dbReference>
<dbReference type="STRING" id="576131.SAMN05444486_102557"/>
<dbReference type="OrthoDB" id="4964299at2"/>
<gene>
    <name evidence="4" type="ORF">SAMN05444486_102557</name>
</gene>
<dbReference type="PANTHER" id="PTHR21461">
    <property type="entry name" value="GLYCOSYLTRANSFERASE FAMILY 92 PROTEIN"/>
    <property type="match status" value="1"/>
</dbReference>
<dbReference type="GO" id="GO:0005737">
    <property type="term" value="C:cytoplasm"/>
    <property type="evidence" value="ECO:0007669"/>
    <property type="project" value="TreeGrafter"/>
</dbReference>
<organism evidence="4 5">
    <name type="scientific">Lentibacter algarum</name>
    <dbReference type="NCBI Taxonomy" id="576131"/>
    <lineage>
        <taxon>Bacteria</taxon>
        <taxon>Pseudomonadati</taxon>
        <taxon>Pseudomonadota</taxon>
        <taxon>Alphaproteobacteria</taxon>
        <taxon>Rhodobacterales</taxon>
        <taxon>Roseobacteraceae</taxon>
        <taxon>Lentibacter</taxon>
    </lineage>
</organism>
<accession>A0A1H3KI92</accession>
<dbReference type="GO" id="GO:0016020">
    <property type="term" value="C:membrane"/>
    <property type="evidence" value="ECO:0007669"/>
    <property type="project" value="UniProtKB-SubCell"/>
</dbReference>
<dbReference type="EMBL" id="FNPR01000002">
    <property type="protein sequence ID" value="SDY51750.1"/>
    <property type="molecule type" value="Genomic_DNA"/>
</dbReference>
<evidence type="ECO:0000256" key="1">
    <source>
        <dbReference type="ARBA" id="ARBA00004167"/>
    </source>
</evidence>
<evidence type="ECO:0000313" key="4">
    <source>
        <dbReference type="EMBL" id="SDY51750.1"/>
    </source>
</evidence>
<keyword evidence="3" id="KW-1133">Transmembrane helix</keyword>
<proteinExistence type="predicted"/>
<dbReference type="GO" id="GO:0016757">
    <property type="term" value="F:glycosyltransferase activity"/>
    <property type="evidence" value="ECO:0007669"/>
    <property type="project" value="TreeGrafter"/>
</dbReference>
<keyword evidence="3" id="KW-0472">Membrane</keyword>
<dbReference type="PANTHER" id="PTHR21461:SF69">
    <property type="entry name" value="GLYCOSYLTRANSFERASE FAMILY 92 PROTEIN"/>
    <property type="match status" value="1"/>
</dbReference>
<comment type="subcellular location">
    <subcellularLocation>
        <location evidence="1">Membrane</location>
        <topology evidence="1">Single-pass membrane protein</topology>
    </subcellularLocation>
</comment>